<evidence type="ECO:0000256" key="6">
    <source>
        <dbReference type="ARBA" id="ARBA00023316"/>
    </source>
</evidence>
<comment type="similarity">
    <text evidence="1 7">Belongs to the MurCDEF family. MurE subfamily.</text>
</comment>
<dbReference type="Gene3D" id="3.90.190.20">
    <property type="entry name" value="Mur ligase, C-terminal domain"/>
    <property type="match status" value="1"/>
</dbReference>
<evidence type="ECO:0000313" key="14">
    <source>
        <dbReference type="Proteomes" id="UP000616114"/>
    </source>
</evidence>
<dbReference type="InterPro" id="IPR013221">
    <property type="entry name" value="Mur_ligase_cen"/>
</dbReference>
<dbReference type="PANTHER" id="PTHR23135:SF4">
    <property type="entry name" value="UDP-N-ACETYLMURAMOYL-L-ALANYL-D-GLUTAMATE--2,6-DIAMINOPIMELATE LIGASE MURE HOMOLOG, CHLOROPLASTIC"/>
    <property type="match status" value="1"/>
</dbReference>
<comment type="PTM">
    <text evidence="7">Carboxylation is probably crucial for Mg(2+) binding and, consequently, for the gamma-phosphate positioning of ATP.</text>
</comment>
<evidence type="ECO:0000313" key="13">
    <source>
        <dbReference type="EMBL" id="GGA21118.1"/>
    </source>
</evidence>
<dbReference type="NCBIfam" id="TIGR01085">
    <property type="entry name" value="murE"/>
    <property type="match status" value="1"/>
</dbReference>
<dbReference type="Pfam" id="PF08245">
    <property type="entry name" value="Mur_ligase_M"/>
    <property type="match status" value="1"/>
</dbReference>
<dbReference type="SUPFAM" id="SSF63418">
    <property type="entry name" value="MurE/MurF N-terminal domain"/>
    <property type="match status" value="1"/>
</dbReference>
<dbReference type="GO" id="GO:0071555">
    <property type="term" value="P:cell wall organization"/>
    <property type="evidence" value="ECO:0007669"/>
    <property type="project" value="UniProtKB-KW"/>
</dbReference>
<dbReference type="InterPro" id="IPR004101">
    <property type="entry name" value="Mur_ligase_C"/>
</dbReference>
<evidence type="ECO:0000256" key="9">
    <source>
        <dbReference type="SAM" id="MobiDB-lite"/>
    </source>
</evidence>
<feature type="binding site" evidence="7">
    <location>
        <position position="472"/>
    </location>
    <ligand>
        <name>meso-2,6-diaminopimelate</name>
        <dbReference type="ChEBI" id="CHEBI:57791"/>
    </ligand>
</feature>
<dbReference type="InterPro" id="IPR036565">
    <property type="entry name" value="Mur-like_cat_sf"/>
</dbReference>
<evidence type="ECO:0000256" key="3">
    <source>
        <dbReference type="ARBA" id="ARBA00022960"/>
    </source>
</evidence>
<dbReference type="RefSeq" id="WP_188551254.1">
    <property type="nucleotide sequence ID" value="NZ_BMFY01000011.1"/>
</dbReference>
<dbReference type="Proteomes" id="UP000616114">
    <property type="component" value="Unassembled WGS sequence"/>
</dbReference>
<dbReference type="InterPro" id="IPR035911">
    <property type="entry name" value="MurE/MurF_N"/>
</dbReference>
<keyword evidence="6 7" id="KW-0961">Cell wall biogenesis/degradation</keyword>
<dbReference type="GO" id="GO:0005524">
    <property type="term" value="F:ATP binding"/>
    <property type="evidence" value="ECO:0007669"/>
    <property type="project" value="UniProtKB-UniRule"/>
</dbReference>
<evidence type="ECO:0000256" key="2">
    <source>
        <dbReference type="ARBA" id="ARBA00022618"/>
    </source>
</evidence>
<feature type="binding site" evidence="7">
    <location>
        <position position="390"/>
    </location>
    <ligand>
        <name>meso-2,6-diaminopimelate</name>
        <dbReference type="ChEBI" id="CHEBI:57791"/>
    </ligand>
</feature>
<dbReference type="HAMAP" id="MF_00208">
    <property type="entry name" value="MurE"/>
    <property type="match status" value="1"/>
</dbReference>
<feature type="binding site" evidence="7">
    <location>
        <begin position="161"/>
        <end position="162"/>
    </location>
    <ligand>
        <name>UDP-N-acetyl-alpha-D-muramoyl-L-alanyl-D-glutamate</name>
        <dbReference type="ChEBI" id="CHEBI:83900"/>
    </ligand>
</feature>
<feature type="modified residue" description="N6-carboxylysine" evidence="7">
    <location>
        <position position="228"/>
    </location>
</feature>
<proteinExistence type="inferred from homology"/>
<feature type="binding site" evidence="7">
    <location>
        <position position="194"/>
    </location>
    <ligand>
        <name>UDP-N-acetyl-alpha-D-muramoyl-L-alanyl-D-glutamate</name>
        <dbReference type="ChEBI" id="CHEBI:83900"/>
    </ligand>
</feature>
<feature type="short sequence motif" description="Meso-diaminopimelate recognition motif" evidence="7">
    <location>
        <begin position="414"/>
        <end position="417"/>
    </location>
</feature>
<accession>A0A8J2TZP6</accession>
<comment type="pathway">
    <text evidence="7 8">Cell wall biogenesis; peptidoglycan biosynthesis.</text>
</comment>
<dbReference type="GO" id="GO:0005737">
    <property type="term" value="C:cytoplasm"/>
    <property type="evidence" value="ECO:0007669"/>
    <property type="project" value="UniProtKB-SubCell"/>
</dbReference>
<feature type="region of interest" description="Disordered" evidence="9">
    <location>
        <begin position="473"/>
        <end position="506"/>
    </location>
</feature>
<keyword evidence="7" id="KW-0547">Nucleotide-binding</keyword>
<feature type="binding site" evidence="7">
    <location>
        <position position="188"/>
    </location>
    <ligand>
        <name>UDP-N-acetyl-alpha-D-muramoyl-L-alanyl-D-glutamate</name>
        <dbReference type="ChEBI" id="CHEBI:83900"/>
    </ligand>
</feature>
<keyword evidence="7" id="KW-0460">Magnesium</keyword>
<dbReference type="GO" id="GO:0008360">
    <property type="term" value="P:regulation of cell shape"/>
    <property type="evidence" value="ECO:0007669"/>
    <property type="project" value="UniProtKB-KW"/>
</dbReference>
<dbReference type="SUPFAM" id="SSF53623">
    <property type="entry name" value="MurD-like peptide ligases, catalytic domain"/>
    <property type="match status" value="1"/>
</dbReference>
<dbReference type="InterPro" id="IPR036615">
    <property type="entry name" value="Mur_ligase_C_dom_sf"/>
</dbReference>
<evidence type="ECO:0000259" key="12">
    <source>
        <dbReference type="Pfam" id="PF08245"/>
    </source>
</evidence>
<dbReference type="GO" id="GO:0009252">
    <property type="term" value="P:peptidoglycan biosynthetic process"/>
    <property type="evidence" value="ECO:0007669"/>
    <property type="project" value="UniProtKB-UniRule"/>
</dbReference>
<evidence type="ECO:0000256" key="4">
    <source>
        <dbReference type="ARBA" id="ARBA00022984"/>
    </source>
</evidence>
<dbReference type="AlphaFoldDB" id="A0A8J2TZP6"/>
<feature type="binding site" evidence="7">
    <location>
        <position position="33"/>
    </location>
    <ligand>
        <name>UDP-N-acetyl-alpha-D-muramoyl-L-alanyl-D-glutamate</name>
        <dbReference type="ChEBI" id="CHEBI:83900"/>
    </ligand>
</feature>
<comment type="caution">
    <text evidence="7">Lacks conserved residue(s) required for the propagation of feature annotation.</text>
</comment>
<dbReference type="Gene3D" id="3.40.1190.10">
    <property type="entry name" value="Mur-like, catalytic domain"/>
    <property type="match status" value="1"/>
</dbReference>
<gene>
    <name evidence="7 13" type="primary">murE</name>
    <name evidence="13" type="ORF">GCM10011333_25280</name>
</gene>
<keyword evidence="7" id="KW-0067">ATP-binding</keyword>
<feature type="domain" description="Mur ligase N-terminal catalytic" evidence="10">
    <location>
        <begin position="30"/>
        <end position="105"/>
    </location>
</feature>
<evidence type="ECO:0000256" key="8">
    <source>
        <dbReference type="RuleBase" id="RU004135"/>
    </source>
</evidence>
<feature type="compositionally biased region" description="Basic and acidic residues" evidence="9">
    <location>
        <begin position="473"/>
        <end position="496"/>
    </location>
</feature>
<feature type="binding site" evidence="7">
    <location>
        <position position="196"/>
    </location>
    <ligand>
        <name>UDP-N-acetyl-alpha-D-muramoyl-L-alanyl-D-glutamate</name>
        <dbReference type="ChEBI" id="CHEBI:83900"/>
    </ligand>
</feature>
<evidence type="ECO:0000259" key="10">
    <source>
        <dbReference type="Pfam" id="PF01225"/>
    </source>
</evidence>
<comment type="function">
    <text evidence="7">Catalyzes the addition of meso-diaminopimelic acid to the nucleotide precursor UDP-N-acetylmuramoyl-L-alanyl-D-glutamate (UMAG) in the biosynthesis of bacterial cell-wall peptidoglycan.</text>
</comment>
<feature type="domain" description="Mur ligase central" evidence="12">
    <location>
        <begin position="117"/>
        <end position="320"/>
    </location>
</feature>
<keyword evidence="3 7" id="KW-0133">Cell shape</keyword>
<organism evidence="13 14">
    <name type="scientific">Sediminivirga luteola</name>
    <dbReference type="NCBI Taxonomy" id="1774748"/>
    <lineage>
        <taxon>Bacteria</taxon>
        <taxon>Bacillati</taxon>
        <taxon>Actinomycetota</taxon>
        <taxon>Actinomycetes</taxon>
        <taxon>Micrococcales</taxon>
        <taxon>Brevibacteriaceae</taxon>
        <taxon>Sediminivirga</taxon>
    </lineage>
</organism>
<dbReference type="PANTHER" id="PTHR23135">
    <property type="entry name" value="MUR LIGASE FAMILY MEMBER"/>
    <property type="match status" value="1"/>
</dbReference>
<dbReference type="UniPathway" id="UPA00219"/>
<keyword evidence="7" id="KW-0963">Cytoplasm</keyword>
<dbReference type="EC" id="6.3.2.13" evidence="7"/>
<reference evidence="13" key="2">
    <citation type="submission" date="2020-09" db="EMBL/GenBank/DDBJ databases">
        <authorList>
            <person name="Sun Q."/>
            <person name="Zhou Y."/>
        </authorList>
    </citation>
    <scope>NUCLEOTIDE SEQUENCE</scope>
    <source>
        <strain evidence="13">CGMCC 1.12785</strain>
    </source>
</reference>
<evidence type="ECO:0000259" key="11">
    <source>
        <dbReference type="Pfam" id="PF02875"/>
    </source>
</evidence>
<comment type="subcellular location">
    <subcellularLocation>
        <location evidence="7 8">Cytoplasm</location>
    </subcellularLocation>
</comment>
<sequence length="506" mass="53644">MRPTLEEIRANLGGTAAGTGDWDARPASVAQDSRLAGEGSLYAALPGSRFHGIDFLEQVLGSGALAVLTDAEGLRRAEERGLARVPVIVVDSPRAVVGGIARDVYGTDPDRPRLAGITGTNGKTSTAYLLDGLLRALGETTGLIGTVATRIGDEEAGSVRTTPEAAELHALMRRMREAGVTSCSMEVSSHALAQHRVDGLRYRAVAFTNLSQDHLDFHPDMEDYFQAKAMLFAPERADRGVVVIDDAWGQRLAREARIPVVTLSAEAEAPDAGTRADYRVEADPGDPQGFTLHGAQGSWAARSPLPGAFNLVNTATAMLLARDLGFGWDRIVAAAARLDVVVPGRMEKVWDQPLALVDYSHTPDAIGKALGSLGEAGRPLVIVLGAGGERDPGKRPGMGEAATRGADVVIVTDDNPRSEDPAAIRASVLGGARGVPEAQRRAQRIEEIVPREAAIDAALQAAGRHGTVLVAGKGHEHGQDLGDRVVPFDDRTETRRAAARRYPPRR</sequence>
<dbReference type="NCBIfam" id="NF001126">
    <property type="entry name" value="PRK00139.1-4"/>
    <property type="match status" value="1"/>
</dbReference>
<dbReference type="Gene3D" id="3.40.1390.10">
    <property type="entry name" value="MurE/MurF, N-terminal domain"/>
    <property type="match status" value="1"/>
</dbReference>
<dbReference type="Pfam" id="PF01225">
    <property type="entry name" value="Mur_ligase"/>
    <property type="match status" value="1"/>
</dbReference>
<dbReference type="Pfam" id="PF02875">
    <property type="entry name" value="Mur_ligase_C"/>
    <property type="match status" value="1"/>
</dbReference>
<keyword evidence="14" id="KW-1185">Reference proteome</keyword>
<keyword evidence="5 7" id="KW-0131">Cell cycle</keyword>
<feature type="domain" description="Mur ligase C-terminal" evidence="11">
    <location>
        <begin position="344"/>
        <end position="474"/>
    </location>
</feature>
<dbReference type="SUPFAM" id="SSF53244">
    <property type="entry name" value="MurD-like peptide ligases, peptide-binding domain"/>
    <property type="match status" value="1"/>
</dbReference>
<dbReference type="InterPro" id="IPR005761">
    <property type="entry name" value="UDP-N-AcMur-Glu-dNH2Pim_ligase"/>
</dbReference>
<dbReference type="NCBIfam" id="NF001124">
    <property type="entry name" value="PRK00139.1-2"/>
    <property type="match status" value="1"/>
</dbReference>
<feature type="compositionally biased region" description="Basic residues" evidence="9">
    <location>
        <begin position="497"/>
        <end position="506"/>
    </location>
</feature>
<keyword evidence="4 7" id="KW-0573">Peptidoglycan synthesis</keyword>
<feature type="binding site" evidence="7">
    <location>
        <position position="476"/>
    </location>
    <ligand>
        <name>meso-2,6-diaminopimelate</name>
        <dbReference type="ChEBI" id="CHEBI:57791"/>
    </ligand>
</feature>
<evidence type="ECO:0000256" key="7">
    <source>
        <dbReference type="HAMAP-Rule" id="MF_00208"/>
    </source>
</evidence>
<reference evidence="13" key="1">
    <citation type="journal article" date="2014" name="Int. J. Syst. Evol. Microbiol.">
        <title>Complete genome sequence of Corynebacterium casei LMG S-19264T (=DSM 44701T), isolated from a smear-ripened cheese.</title>
        <authorList>
            <consortium name="US DOE Joint Genome Institute (JGI-PGF)"/>
            <person name="Walter F."/>
            <person name="Albersmeier A."/>
            <person name="Kalinowski J."/>
            <person name="Ruckert C."/>
        </authorList>
    </citation>
    <scope>NUCLEOTIDE SEQUENCE</scope>
    <source>
        <strain evidence="13">CGMCC 1.12785</strain>
    </source>
</reference>
<comment type="cofactor">
    <cofactor evidence="7">
        <name>Mg(2+)</name>
        <dbReference type="ChEBI" id="CHEBI:18420"/>
    </cofactor>
</comment>
<keyword evidence="2 7" id="KW-0132">Cell division</keyword>
<comment type="catalytic activity">
    <reaction evidence="7">
        <text>UDP-N-acetyl-alpha-D-muramoyl-L-alanyl-D-glutamate + meso-2,6-diaminopimelate + ATP = UDP-N-acetyl-alpha-D-muramoyl-L-alanyl-gamma-D-glutamyl-meso-2,6-diaminopimelate + ADP + phosphate + H(+)</text>
        <dbReference type="Rhea" id="RHEA:23676"/>
        <dbReference type="ChEBI" id="CHEBI:15378"/>
        <dbReference type="ChEBI" id="CHEBI:30616"/>
        <dbReference type="ChEBI" id="CHEBI:43474"/>
        <dbReference type="ChEBI" id="CHEBI:57791"/>
        <dbReference type="ChEBI" id="CHEBI:83900"/>
        <dbReference type="ChEBI" id="CHEBI:83905"/>
        <dbReference type="ChEBI" id="CHEBI:456216"/>
        <dbReference type="EC" id="6.3.2.13"/>
    </reaction>
</comment>
<comment type="caution">
    <text evidence="13">The sequence shown here is derived from an EMBL/GenBank/DDBJ whole genome shotgun (WGS) entry which is preliminary data.</text>
</comment>
<feature type="binding site" evidence="7">
    <location>
        <begin position="414"/>
        <end position="417"/>
    </location>
    <ligand>
        <name>meso-2,6-diaminopimelate</name>
        <dbReference type="ChEBI" id="CHEBI:57791"/>
    </ligand>
</feature>
<name>A0A8J2TZP6_9MICO</name>
<dbReference type="EMBL" id="BMFY01000011">
    <property type="protein sequence ID" value="GGA21118.1"/>
    <property type="molecule type" value="Genomic_DNA"/>
</dbReference>
<dbReference type="InterPro" id="IPR000713">
    <property type="entry name" value="Mur_ligase_N"/>
</dbReference>
<dbReference type="GO" id="GO:0008765">
    <property type="term" value="F:UDP-N-acetylmuramoylalanyl-D-glutamate-2,6-diaminopimelate ligase activity"/>
    <property type="evidence" value="ECO:0007669"/>
    <property type="project" value="UniProtKB-UniRule"/>
</dbReference>
<dbReference type="GO" id="GO:0000287">
    <property type="term" value="F:magnesium ion binding"/>
    <property type="evidence" value="ECO:0007669"/>
    <property type="project" value="UniProtKB-UniRule"/>
</dbReference>
<protein>
    <recommendedName>
        <fullName evidence="7">UDP-N-acetylmuramoyl-L-alanyl-D-glutamate--2,6-diaminopimelate ligase</fullName>
        <ecNumber evidence="7">6.3.2.13</ecNumber>
    </recommendedName>
    <alternativeName>
        <fullName evidence="7">Meso-A2pm-adding enzyme</fullName>
    </alternativeName>
    <alternativeName>
        <fullName evidence="7">Meso-diaminopimelate-adding enzyme</fullName>
    </alternativeName>
    <alternativeName>
        <fullName evidence="7">UDP-MurNAc-L-Ala-D-Glu:meso-diaminopimelate ligase</fullName>
    </alternativeName>
    <alternativeName>
        <fullName evidence="7">UDP-MurNAc-tripeptide synthetase</fullName>
    </alternativeName>
    <alternativeName>
        <fullName evidence="7">UDP-N-acetylmuramyl-tripeptide synthetase</fullName>
    </alternativeName>
</protein>
<keyword evidence="7 13" id="KW-0436">Ligase</keyword>
<feature type="binding site" evidence="7">
    <location>
        <begin position="119"/>
        <end position="125"/>
    </location>
    <ligand>
        <name>ATP</name>
        <dbReference type="ChEBI" id="CHEBI:30616"/>
    </ligand>
</feature>
<evidence type="ECO:0000256" key="5">
    <source>
        <dbReference type="ARBA" id="ARBA00023306"/>
    </source>
</evidence>
<evidence type="ECO:0000256" key="1">
    <source>
        <dbReference type="ARBA" id="ARBA00005898"/>
    </source>
</evidence>
<dbReference type="GO" id="GO:0051301">
    <property type="term" value="P:cell division"/>
    <property type="evidence" value="ECO:0007669"/>
    <property type="project" value="UniProtKB-KW"/>
</dbReference>